<dbReference type="InterPro" id="IPR006638">
    <property type="entry name" value="Elp3/MiaA/NifB-like_rSAM"/>
</dbReference>
<dbReference type="SMART" id="SM00729">
    <property type="entry name" value="Elp3"/>
    <property type="match status" value="1"/>
</dbReference>
<dbReference type="Pfam" id="PF04055">
    <property type="entry name" value="Radical_SAM"/>
    <property type="match status" value="1"/>
</dbReference>
<dbReference type="RefSeq" id="WP_162205733.1">
    <property type="nucleotide sequence ID" value="NZ_VIRB01000093.1"/>
</dbReference>
<evidence type="ECO:0000256" key="5">
    <source>
        <dbReference type="SAM" id="MobiDB-lite"/>
    </source>
</evidence>
<proteinExistence type="predicted"/>
<dbReference type="GO" id="GO:0051536">
    <property type="term" value="F:iron-sulfur cluster binding"/>
    <property type="evidence" value="ECO:0007669"/>
    <property type="project" value="UniProtKB-KW"/>
</dbReference>
<dbReference type="InterPro" id="IPR007197">
    <property type="entry name" value="rSAM"/>
</dbReference>
<name>A0A9X5H7B2_9FIRM</name>
<evidence type="ECO:0000256" key="3">
    <source>
        <dbReference type="ARBA" id="ARBA00023004"/>
    </source>
</evidence>
<evidence type="ECO:0000313" key="8">
    <source>
        <dbReference type="Proteomes" id="UP000474104"/>
    </source>
</evidence>
<protein>
    <submittedName>
        <fullName evidence="7">Radical SAM protein</fullName>
    </submittedName>
</protein>
<dbReference type="InterPro" id="IPR013785">
    <property type="entry name" value="Aldolase_TIM"/>
</dbReference>
<keyword evidence="2" id="KW-0479">Metal-binding</keyword>
<keyword evidence="3" id="KW-0408">Iron</keyword>
<dbReference type="SFLD" id="SFLDG01067">
    <property type="entry name" value="SPASM/twitch_domain_containing"/>
    <property type="match status" value="1"/>
</dbReference>
<evidence type="ECO:0000256" key="4">
    <source>
        <dbReference type="ARBA" id="ARBA00023014"/>
    </source>
</evidence>
<gene>
    <name evidence="7" type="ORF">FMM80_15335</name>
</gene>
<dbReference type="PANTHER" id="PTHR43524:SF1">
    <property type="entry name" value="RADICAL SAM SUPERFAMILY PROTEIN"/>
    <property type="match status" value="1"/>
</dbReference>
<keyword evidence="1" id="KW-0949">S-adenosyl-L-methionine</keyword>
<dbReference type="SFLD" id="SFLDS00029">
    <property type="entry name" value="Radical_SAM"/>
    <property type="match status" value="1"/>
</dbReference>
<reference evidence="7 8" key="1">
    <citation type="submission" date="2019-07" db="EMBL/GenBank/DDBJ databases">
        <title>Draft genome sequences of 15 bacterial species constituting the stable defined intestinal microbiota of the GM15 gnotobiotic mouse model.</title>
        <authorList>
            <person name="Elie C."/>
            <person name="Mathieu A."/>
            <person name="Saliou A."/>
            <person name="Darnaud M."/>
            <person name="Leulier F."/>
            <person name="Tamellini A."/>
        </authorList>
    </citation>
    <scope>NUCLEOTIDE SEQUENCE [LARGE SCALE GENOMIC DNA]</scope>
    <source>
        <strain evidence="8">ASF 502</strain>
    </source>
</reference>
<dbReference type="CDD" id="cd01335">
    <property type="entry name" value="Radical_SAM"/>
    <property type="match status" value="1"/>
</dbReference>
<evidence type="ECO:0000259" key="6">
    <source>
        <dbReference type="PROSITE" id="PS51918"/>
    </source>
</evidence>
<dbReference type="Proteomes" id="UP000474104">
    <property type="component" value="Unassembled WGS sequence"/>
</dbReference>
<dbReference type="InterPro" id="IPR023885">
    <property type="entry name" value="4Fe4S-binding_SPASM_dom"/>
</dbReference>
<dbReference type="CDD" id="cd21128">
    <property type="entry name" value="SPASM_rSAM"/>
    <property type="match status" value="1"/>
</dbReference>
<dbReference type="EMBL" id="VIRB01000093">
    <property type="protein sequence ID" value="NDO69968.1"/>
    <property type="molecule type" value="Genomic_DNA"/>
</dbReference>
<feature type="region of interest" description="Disordered" evidence="5">
    <location>
        <begin position="496"/>
        <end position="527"/>
    </location>
</feature>
<evidence type="ECO:0000313" key="7">
    <source>
        <dbReference type="EMBL" id="NDO69968.1"/>
    </source>
</evidence>
<feature type="domain" description="Radical SAM core" evidence="6">
    <location>
        <begin position="108"/>
        <end position="327"/>
    </location>
</feature>
<organism evidence="7 8">
    <name type="scientific">Schaedlerella arabinosiphila</name>
    <dbReference type="NCBI Taxonomy" id="2044587"/>
    <lineage>
        <taxon>Bacteria</taxon>
        <taxon>Bacillati</taxon>
        <taxon>Bacillota</taxon>
        <taxon>Clostridia</taxon>
        <taxon>Lachnospirales</taxon>
        <taxon>Lachnospiraceae</taxon>
        <taxon>Schaedlerella</taxon>
    </lineage>
</organism>
<dbReference type="Pfam" id="PF13186">
    <property type="entry name" value="SPASM"/>
    <property type="match status" value="1"/>
</dbReference>
<dbReference type="GO" id="GO:0003824">
    <property type="term" value="F:catalytic activity"/>
    <property type="evidence" value="ECO:0007669"/>
    <property type="project" value="InterPro"/>
</dbReference>
<accession>A0A9X5H7B2</accession>
<evidence type="ECO:0000256" key="1">
    <source>
        <dbReference type="ARBA" id="ARBA00022691"/>
    </source>
</evidence>
<dbReference type="Gene3D" id="3.20.20.70">
    <property type="entry name" value="Aldolase class I"/>
    <property type="match status" value="1"/>
</dbReference>
<dbReference type="InterPro" id="IPR058240">
    <property type="entry name" value="rSAM_sf"/>
</dbReference>
<dbReference type="GO" id="GO:0046872">
    <property type="term" value="F:metal ion binding"/>
    <property type="evidence" value="ECO:0007669"/>
    <property type="project" value="UniProtKB-KW"/>
</dbReference>
<comment type="caution">
    <text evidence="7">The sequence shown here is derived from an EMBL/GenBank/DDBJ whole genome shotgun (WGS) entry which is preliminary data.</text>
</comment>
<keyword evidence="4" id="KW-0411">Iron-sulfur</keyword>
<dbReference type="PROSITE" id="PS51918">
    <property type="entry name" value="RADICAL_SAM"/>
    <property type="match status" value="1"/>
</dbReference>
<evidence type="ECO:0000256" key="2">
    <source>
        <dbReference type="ARBA" id="ARBA00022723"/>
    </source>
</evidence>
<dbReference type="AlphaFoldDB" id="A0A9X5H7B2"/>
<dbReference type="PANTHER" id="PTHR43524">
    <property type="entry name" value="RADICAL SAM SUPERFAMILY PROTEIN"/>
    <property type="match status" value="1"/>
</dbReference>
<dbReference type="SUPFAM" id="SSF102114">
    <property type="entry name" value="Radical SAM enzymes"/>
    <property type="match status" value="1"/>
</dbReference>
<sequence>MSEMTHKAGRAAFGKAIDIALQHRDKDWEQDAKRLLDLMQKYMSGAKLEFDYERARERICDREGTLNRYVRRILAETDPHVLRTTALNLGFEAFFHGTRTIRKMRGIHQCNIPWLILMDPTSACNLHCNGCWAAEYGNRLNLSFEEMDDVIRQGKELGIYFYMFTGGEPLVRKADLIRLCEKHNDCAFLAYTNGTLVDTAFCQEMKRAGNLYLAISLEGFEAVNDLRRGNGVYGKVMHAMELLKENGLLFGTSICYTSRNIEAVTSNEFVDLLVEKGCRYALYFHYMPVGNEAAVELLPTVEQRVRMMARVREIRNMTTGKGLFTMDFQNDGEFVGGCIAGGRNYFHINANGDAEPCVFIHYSDANIRTHTLLEILKQPLFMAYRENQPFNDNPLRPCPMLENPEILERIVKETGARSTDLQSPESAEHLCAKCHEYAAGWAPAADRLWGEGRSRADRLWREGGSCTDRMWKEGRSQTDQQHENCRSSKTVSQIGCAGKAGAGKSRRGKKENHEKEKYETCQMAAGQ</sequence>